<keyword evidence="5" id="KW-0472">Membrane</keyword>
<sequence length="129" mass="13519">MKTKTLLLLATACLLPSPVLAADGEANAETASQDTAQPAEKRVNLMTTGVARARDRLDSATSTSTLTQAEIEKYGARSVAEIFRNIPGMRAESTGGAGFANISIRGLPIALGGAKFLQIQENGLPTLEF</sequence>
<protein>
    <submittedName>
        <fullName evidence="8">Plug domain-containing protein</fullName>
    </submittedName>
</protein>
<keyword evidence="4" id="KW-0406">Ion transport</keyword>
<feature type="chain" id="PRO_5046309572" evidence="6">
    <location>
        <begin position="22"/>
        <end position="129"/>
    </location>
</feature>
<evidence type="ECO:0000313" key="8">
    <source>
        <dbReference type="EMBL" id="MCJ2180450.1"/>
    </source>
</evidence>
<dbReference type="Gene3D" id="2.170.130.10">
    <property type="entry name" value="TonB-dependent receptor, plug domain"/>
    <property type="match status" value="1"/>
</dbReference>
<evidence type="ECO:0000256" key="4">
    <source>
        <dbReference type="ARBA" id="ARBA00023065"/>
    </source>
</evidence>
<dbReference type="EMBL" id="JALHLE010000033">
    <property type="protein sequence ID" value="MCJ2180450.1"/>
    <property type="molecule type" value="Genomic_DNA"/>
</dbReference>
<dbReference type="Proteomes" id="UP001162880">
    <property type="component" value="Unassembled WGS sequence"/>
</dbReference>
<organism evidence="8 9">
    <name type="scientific">Novosphingobium album</name>
    <name type="common">ex Hu et al. 2023</name>
    <dbReference type="NCBI Taxonomy" id="2930093"/>
    <lineage>
        <taxon>Bacteria</taxon>
        <taxon>Pseudomonadati</taxon>
        <taxon>Pseudomonadota</taxon>
        <taxon>Alphaproteobacteria</taxon>
        <taxon>Sphingomonadales</taxon>
        <taxon>Sphingomonadaceae</taxon>
        <taxon>Novosphingobium</taxon>
    </lineage>
</organism>
<keyword evidence="5" id="KW-0812">Transmembrane</keyword>
<comment type="similarity">
    <text evidence="5">Belongs to the TonB-dependent receptor family.</text>
</comment>
<dbReference type="SUPFAM" id="SSF56935">
    <property type="entry name" value="Porins"/>
    <property type="match status" value="1"/>
</dbReference>
<keyword evidence="1" id="KW-0410">Iron transport</keyword>
<reference evidence="8" key="1">
    <citation type="submission" date="2022-03" db="EMBL/GenBank/DDBJ databases">
        <title>Identification of a novel bacterium isolated from mangrove sediments.</title>
        <authorList>
            <person name="Pan X."/>
        </authorList>
    </citation>
    <scope>NUCLEOTIDE SEQUENCE</scope>
    <source>
        <strain evidence="8">B2580</strain>
    </source>
</reference>
<dbReference type="PANTHER" id="PTHR32552">
    <property type="entry name" value="FERRICHROME IRON RECEPTOR-RELATED"/>
    <property type="match status" value="1"/>
</dbReference>
<keyword evidence="5" id="KW-1134">Transmembrane beta strand</keyword>
<keyword evidence="3" id="KW-0408">Iron</keyword>
<dbReference type="InterPro" id="IPR012910">
    <property type="entry name" value="Plug_dom"/>
</dbReference>
<evidence type="ECO:0000259" key="7">
    <source>
        <dbReference type="Pfam" id="PF07715"/>
    </source>
</evidence>
<gene>
    <name evidence="8" type="ORF">MTR64_17900</name>
</gene>
<accession>A0ABT0B6F7</accession>
<evidence type="ECO:0000256" key="5">
    <source>
        <dbReference type="PROSITE-ProRule" id="PRU01360"/>
    </source>
</evidence>
<dbReference type="PROSITE" id="PS52016">
    <property type="entry name" value="TONB_DEPENDENT_REC_3"/>
    <property type="match status" value="1"/>
</dbReference>
<evidence type="ECO:0000256" key="1">
    <source>
        <dbReference type="ARBA" id="ARBA00022496"/>
    </source>
</evidence>
<name>A0ABT0B6F7_9SPHN</name>
<feature type="signal peptide" evidence="6">
    <location>
        <begin position="1"/>
        <end position="21"/>
    </location>
</feature>
<dbReference type="InterPro" id="IPR039426">
    <property type="entry name" value="TonB-dep_rcpt-like"/>
</dbReference>
<keyword evidence="9" id="KW-1185">Reference proteome</keyword>
<evidence type="ECO:0000313" key="9">
    <source>
        <dbReference type="Proteomes" id="UP001162880"/>
    </source>
</evidence>
<dbReference type="InterPro" id="IPR037066">
    <property type="entry name" value="Plug_dom_sf"/>
</dbReference>
<feature type="non-terminal residue" evidence="8">
    <location>
        <position position="129"/>
    </location>
</feature>
<evidence type="ECO:0000256" key="3">
    <source>
        <dbReference type="ARBA" id="ARBA00023004"/>
    </source>
</evidence>
<comment type="caution">
    <text evidence="8">The sequence shown here is derived from an EMBL/GenBank/DDBJ whole genome shotgun (WGS) entry which is preliminary data.</text>
</comment>
<comment type="subcellular location">
    <subcellularLocation>
        <location evidence="5">Cell outer membrane</location>
        <topology evidence="5">Multi-pass membrane protein</topology>
    </subcellularLocation>
</comment>
<evidence type="ECO:0000256" key="6">
    <source>
        <dbReference type="SAM" id="SignalP"/>
    </source>
</evidence>
<dbReference type="PANTHER" id="PTHR32552:SF89">
    <property type="entry name" value="CATECHOLATE SIDEROPHORE RECEPTOR FIU"/>
    <property type="match status" value="1"/>
</dbReference>
<keyword evidence="5" id="KW-0998">Cell outer membrane</keyword>
<dbReference type="RefSeq" id="WP_243995870.1">
    <property type="nucleotide sequence ID" value="NZ_JALHLE010000033.1"/>
</dbReference>
<feature type="domain" description="TonB-dependent receptor plug" evidence="7">
    <location>
        <begin position="57"/>
        <end position="125"/>
    </location>
</feature>
<keyword evidence="5" id="KW-0813">Transport</keyword>
<dbReference type="Pfam" id="PF07715">
    <property type="entry name" value="Plug"/>
    <property type="match status" value="1"/>
</dbReference>
<evidence type="ECO:0000256" key="2">
    <source>
        <dbReference type="ARBA" id="ARBA00022729"/>
    </source>
</evidence>
<keyword evidence="2 6" id="KW-0732">Signal</keyword>
<proteinExistence type="inferred from homology"/>